<evidence type="ECO:0000313" key="1">
    <source>
        <dbReference type="EMBL" id="MFC4665790.1"/>
    </source>
</evidence>
<proteinExistence type="predicted"/>
<sequence>MTTRHYELHYNFGLRQTSYEENGCVEVSSHLSVDVLVQNIKKNNSAM</sequence>
<dbReference type="RefSeq" id="WP_380078231.1">
    <property type="nucleotide sequence ID" value="NZ_JBHSGO010000129.1"/>
</dbReference>
<protein>
    <submittedName>
        <fullName evidence="1">Uncharacterized protein</fullName>
    </submittedName>
</protein>
<organism evidence="1 2">
    <name type="scientific">Falsiporphyromonas endometrii</name>
    <dbReference type="NCBI Taxonomy" id="1387297"/>
    <lineage>
        <taxon>Bacteria</taxon>
        <taxon>Pseudomonadati</taxon>
        <taxon>Bacteroidota</taxon>
        <taxon>Bacteroidia</taxon>
        <taxon>Bacteroidales</taxon>
        <taxon>Porphyromonadaceae</taxon>
        <taxon>Falsiporphyromonas</taxon>
    </lineage>
</organism>
<dbReference type="Proteomes" id="UP001596020">
    <property type="component" value="Unassembled WGS sequence"/>
</dbReference>
<name>A0ABV9K6I3_9PORP</name>
<accession>A0ABV9K6I3</accession>
<dbReference type="EMBL" id="JBHSGO010000129">
    <property type="protein sequence ID" value="MFC4665790.1"/>
    <property type="molecule type" value="Genomic_DNA"/>
</dbReference>
<evidence type="ECO:0000313" key="2">
    <source>
        <dbReference type="Proteomes" id="UP001596020"/>
    </source>
</evidence>
<gene>
    <name evidence="1" type="ORF">ACFO3G_04090</name>
</gene>
<keyword evidence="2" id="KW-1185">Reference proteome</keyword>
<comment type="caution">
    <text evidence="1">The sequence shown here is derived from an EMBL/GenBank/DDBJ whole genome shotgun (WGS) entry which is preliminary data.</text>
</comment>
<reference evidence="2" key="1">
    <citation type="journal article" date="2019" name="Int. J. Syst. Evol. Microbiol.">
        <title>The Global Catalogue of Microorganisms (GCM) 10K type strain sequencing project: providing services to taxonomists for standard genome sequencing and annotation.</title>
        <authorList>
            <consortium name="The Broad Institute Genomics Platform"/>
            <consortium name="The Broad Institute Genome Sequencing Center for Infectious Disease"/>
            <person name="Wu L."/>
            <person name="Ma J."/>
        </authorList>
    </citation>
    <scope>NUCLEOTIDE SEQUENCE [LARGE SCALE GENOMIC DNA]</scope>
    <source>
        <strain evidence="2">CGMCC 4.7357</strain>
    </source>
</reference>